<name>A0A6G0HGC6_LARCR</name>
<evidence type="ECO:0000313" key="4">
    <source>
        <dbReference type="Proteomes" id="UP000424527"/>
    </source>
</evidence>
<dbReference type="PANTHER" id="PTHR46599">
    <property type="entry name" value="PIGGYBAC TRANSPOSABLE ELEMENT-DERIVED PROTEIN 4"/>
    <property type="match status" value="1"/>
</dbReference>
<protein>
    <recommendedName>
        <fullName evidence="2">PiggyBac transposable element-derived protein domain-containing protein</fullName>
    </recommendedName>
</protein>
<dbReference type="InterPro" id="IPR029526">
    <property type="entry name" value="PGBD"/>
</dbReference>
<feature type="compositionally biased region" description="Basic and acidic residues" evidence="1">
    <location>
        <begin position="1"/>
        <end position="14"/>
    </location>
</feature>
<feature type="region of interest" description="Disordered" evidence="1">
    <location>
        <begin position="168"/>
        <end position="194"/>
    </location>
</feature>
<accession>A0A6G0HGC6</accession>
<feature type="domain" description="PiggyBac transposable element-derived protein" evidence="2">
    <location>
        <begin position="148"/>
        <end position="252"/>
    </location>
</feature>
<gene>
    <name evidence="3" type="ORF">D5F01_LYC23851</name>
</gene>
<evidence type="ECO:0000313" key="3">
    <source>
        <dbReference type="EMBL" id="KAE8278080.1"/>
    </source>
</evidence>
<dbReference type="PANTHER" id="PTHR46599:SF6">
    <property type="entry name" value="DUAL SPECIFICITY PHOSPHATASE 26"/>
    <property type="match status" value="1"/>
</dbReference>
<feature type="domain" description="PiggyBac transposable element-derived protein" evidence="2">
    <location>
        <begin position="57"/>
        <end position="137"/>
    </location>
</feature>
<feature type="compositionally biased region" description="Basic and acidic residues" evidence="1">
    <location>
        <begin position="22"/>
        <end position="63"/>
    </location>
</feature>
<reference evidence="3 4" key="1">
    <citation type="submission" date="2019-07" db="EMBL/GenBank/DDBJ databases">
        <title>Chromosome genome assembly for large yellow croaker.</title>
        <authorList>
            <person name="Xiao S."/>
        </authorList>
    </citation>
    <scope>NUCLEOTIDE SEQUENCE [LARGE SCALE GENOMIC DNA]</scope>
    <source>
        <strain evidence="3">JMULYC20181020</strain>
        <tissue evidence="3">Muscle</tissue>
    </source>
</reference>
<evidence type="ECO:0000256" key="1">
    <source>
        <dbReference type="SAM" id="MobiDB-lite"/>
    </source>
</evidence>
<keyword evidence="4" id="KW-1185">Reference proteome</keyword>
<evidence type="ECO:0000259" key="2">
    <source>
        <dbReference type="Pfam" id="PF13843"/>
    </source>
</evidence>
<proteinExistence type="predicted"/>
<comment type="caution">
    <text evidence="3">The sequence shown here is derived from an EMBL/GenBank/DDBJ whole genome shotgun (WGS) entry which is preliminary data.</text>
</comment>
<feature type="region of interest" description="Disordered" evidence="1">
    <location>
        <begin position="1"/>
        <end position="63"/>
    </location>
</feature>
<sequence length="285" mass="32165">MDTKEVAGRHEEPLRTQAFRHSGKDRANAVRRMTGEYEARRGGEEKSERNRQNPGKTNRESLRKYGRHSWKRMDEIDLHAYMGLLILAGVYRSRGEAPASLWDAESGRAIFRATMSLKVFHIYSKLVRFDDRKTSGQTGGEKGLGRSWVACKARSSYAWKMQVYTGKKPNTAAGRGGEEEEGRKKGKGRGGSEKNQAMRLVLNVTEGLTGRNIICDNFFTSYKLAQRLLLEKNKTLLGTIRKNKPELPDALLGFTFSFSIHSLIHSTHSYSSSIHRHIVASARTC</sequence>
<dbReference type="Proteomes" id="UP000424527">
    <property type="component" value="Unassembled WGS sequence"/>
</dbReference>
<dbReference type="EMBL" id="REGW02000042">
    <property type="protein sequence ID" value="KAE8278080.1"/>
    <property type="molecule type" value="Genomic_DNA"/>
</dbReference>
<organism evidence="3 4">
    <name type="scientific">Larimichthys crocea</name>
    <name type="common">Large yellow croaker</name>
    <name type="synonym">Pseudosciaena crocea</name>
    <dbReference type="NCBI Taxonomy" id="215358"/>
    <lineage>
        <taxon>Eukaryota</taxon>
        <taxon>Metazoa</taxon>
        <taxon>Chordata</taxon>
        <taxon>Craniata</taxon>
        <taxon>Vertebrata</taxon>
        <taxon>Euteleostomi</taxon>
        <taxon>Actinopterygii</taxon>
        <taxon>Neopterygii</taxon>
        <taxon>Teleostei</taxon>
        <taxon>Neoteleostei</taxon>
        <taxon>Acanthomorphata</taxon>
        <taxon>Eupercaria</taxon>
        <taxon>Sciaenidae</taxon>
        <taxon>Larimichthys</taxon>
    </lineage>
</organism>
<dbReference type="Pfam" id="PF13843">
    <property type="entry name" value="DDE_Tnp_1_7"/>
    <property type="match status" value="2"/>
</dbReference>
<dbReference type="AlphaFoldDB" id="A0A6G0HGC6"/>